<dbReference type="OrthoDB" id="10067843at2759"/>
<reference evidence="1 2" key="1">
    <citation type="submission" date="2019-04" db="EMBL/GenBank/DDBJ databases">
        <title>Annotation for the trematode Fasciola gigantica.</title>
        <authorList>
            <person name="Choi Y.-J."/>
        </authorList>
    </citation>
    <scope>NUCLEOTIDE SEQUENCE [LARGE SCALE GENOMIC DNA]</scope>
    <source>
        <strain evidence="1">Uganda_cow_1</strain>
    </source>
</reference>
<proteinExistence type="predicted"/>
<dbReference type="EMBL" id="SUNJ01008360">
    <property type="protein sequence ID" value="TPP61302.1"/>
    <property type="molecule type" value="Genomic_DNA"/>
</dbReference>
<gene>
    <name evidence="1" type="ORF">FGIG_09840</name>
</gene>
<dbReference type="Pfam" id="PF15364">
    <property type="entry name" value="PAXIP1_C"/>
    <property type="match status" value="1"/>
</dbReference>
<dbReference type="PANTHER" id="PTHR28467">
    <property type="entry name" value="PAXIP1-ASSOCIATED GLUTAMATE-RICH PROTEIN 1"/>
    <property type="match status" value="1"/>
</dbReference>
<dbReference type="GO" id="GO:0030331">
    <property type="term" value="F:nuclear estrogen receptor binding"/>
    <property type="evidence" value="ECO:0007669"/>
    <property type="project" value="TreeGrafter"/>
</dbReference>
<accession>A0A504YHT2</accession>
<dbReference type="Proteomes" id="UP000316759">
    <property type="component" value="Unassembled WGS sequence"/>
</dbReference>
<sequence>MNLPLFDSDRRFMELYPSGIPLREMIPFYEAIARSEPIKLEWVCPGRRNPNETKQKNTVSQEQNAIITTTVTTSKSSDSPATSKLAEFDFDEGSSQPDLSIFANSAGGGPVGMVQGSALPLRRVVCSGRHPRQPRVANMDKILSDLFKNRKESSTMHHSQTELGSAMNAALHGTSHELSVSKENDQCGVSLEPVAVTSAESQHTLPSNFNFAPTTTTISAETPMKIGDGFVSITFAPTSEAIPNKTEPVKHMVADNIVGCHANSDTQSTTDNVEHVTDPICNADSVQSTPPLTGTVSEPIISGLPEQMARTQLMDQSDLMI</sequence>
<dbReference type="GO" id="GO:0033148">
    <property type="term" value="P:positive regulation of intracellular estrogen receptor signaling pathway"/>
    <property type="evidence" value="ECO:0007669"/>
    <property type="project" value="TreeGrafter"/>
</dbReference>
<dbReference type="GO" id="GO:1902808">
    <property type="term" value="P:positive regulation of cell cycle G1/S phase transition"/>
    <property type="evidence" value="ECO:0007669"/>
    <property type="project" value="TreeGrafter"/>
</dbReference>
<organism evidence="1 2">
    <name type="scientific">Fasciola gigantica</name>
    <name type="common">Giant liver fluke</name>
    <dbReference type="NCBI Taxonomy" id="46835"/>
    <lineage>
        <taxon>Eukaryota</taxon>
        <taxon>Metazoa</taxon>
        <taxon>Spiralia</taxon>
        <taxon>Lophotrochozoa</taxon>
        <taxon>Platyhelminthes</taxon>
        <taxon>Trematoda</taxon>
        <taxon>Digenea</taxon>
        <taxon>Plagiorchiida</taxon>
        <taxon>Echinostomata</taxon>
        <taxon>Echinostomatoidea</taxon>
        <taxon>Fasciolidae</taxon>
        <taxon>Fasciola</taxon>
    </lineage>
</organism>
<evidence type="ECO:0000313" key="2">
    <source>
        <dbReference type="Proteomes" id="UP000316759"/>
    </source>
</evidence>
<name>A0A504YHT2_FASGI</name>
<comment type="caution">
    <text evidence="1">The sequence shown here is derived from an EMBL/GenBank/DDBJ whole genome shotgun (WGS) entry which is preliminary data.</text>
</comment>
<dbReference type="PANTHER" id="PTHR28467:SF1">
    <property type="entry name" value="PAXIP1-ASSOCIATED GLUTAMATE-RICH PROTEIN 1"/>
    <property type="match status" value="1"/>
</dbReference>
<dbReference type="InterPro" id="IPR028213">
    <property type="entry name" value="PA1"/>
</dbReference>
<dbReference type="AlphaFoldDB" id="A0A504YHT2"/>
<evidence type="ECO:0000313" key="1">
    <source>
        <dbReference type="EMBL" id="TPP61302.1"/>
    </source>
</evidence>
<protein>
    <submittedName>
        <fullName evidence="1">Uncharacterized protein</fullName>
    </submittedName>
</protein>
<keyword evidence="2" id="KW-1185">Reference proteome</keyword>
<dbReference type="GO" id="GO:0044666">
    <property type="term" value="C:MLL3/4 complex"/>
    <property type="evidence" value="ECO:0007669"/>
    <property type="project" value="TreeGrafter"/>
</dbReference>